<dbReference type="Proteomes" id="UP000264531">
    <property type="component" value="Segment"/>
</dbReference>
<protein>
    <submittedName>
        <fullName evidence="1">Uncharacterized protein</fullName>
    </submittedName>
</protein>
<accession>A0A385DZ57</accession>
<dbReference type="KEGG" id="vg:54999289"/>
<dbReference type="RefSeq" id="YP_009808387.1">
    <property type="nucleotide sequence ID" value="NC_048040.1"/>
</dbReference>
<dbReference type="EMBL" id="MH651185">
    <property type="protein sequence ID" value="AXQ64751.1"/>
    <property type="molecule type" value="Genomic_DNA"/>
</dbReference>
<dbReference type="GeneID" id="54999289"/>
<evidence type="ECO:0000313" key="1">
    <source>
        <dbReference type="EMBL" id="AXQ64751.1"/>
    </source>
</evidence>
<name>A0A385DZ57_9CAUD</name>
<reference evidence="1 2" key="1">
    <citation type="submission" date="2018-07" db="EMBL/GenBank/DDBJ databases">
        <authorList>
            <person name="Washington J.M."/>
            <person name="Garlena R.A."/>
            <person name="Russell D.A."/>
            <person name="Pope W.H."/>
            <person name="Jacobs-Sera D."/>
            <person name="Hatfull G.F."/>
        </authorList>
    </citation>
    <scope>NUCLEOTIDE SEQUENCE [LARGE SCALE GENOMIC DNA]</scope>
</reference>
<proteinExistence type="predicted"/>
<sequence>MRSEHKTTADEWDLASGWYRCMCRFKRSGVMKGIKVRSHRLDRRVKSSKLRDWEKDY</sequence>
<evidence type="ECO:0000313" key="2">
    <source>
        <dbReference type="Proteomes" id="UP000264531"/>
    </source>
</evidence>
<organism evidence="1 2">
    <name type="scientific">Gordonia phage Phistory</name>
    <dbReference type="NCBI Taxonomy" id="2301694"/>
    <lineage>
        <taxon>Viruses</taxon>
        <taxon>Duplodnaviria</taxon>
        <taxon>Heunggongvirae</taxon>
        <taxon>Uroviricota</taxon>
        <taxon>Caudoviricetes</taxon>
        <taxon>Langleyhallvirinae</taxon>
        <taxon>Phistoryvirus</taxon>
        <taxon>Phistoryvirus phistory</taxon>
    </lineage>
</organism>
<gene>
    <name evidence="1" type="primary">46</name>
    <name evidence="1" type="ORF">SEA_PHISTORY_46</name>
</gene>
<keyword evidence="2" id="KW-1185">Reference proteome</keyword>